<dbReference type="Pfam" id="PF00380">
    <property type="entry name" value="Ribosomal_S9"/>
    <property type="match status" value="1"/>
</dbReference>
<dbReference type="InterPro" id="IPR014721">
    <property type="entry name" value="Ribsml_uS5_D2-typ_fold_subgr"/>
</dbReference>
<keyword evidence="2 5" id="KW-0689">Ribosomal protein</keyword>
<dbReference type="SUPFAM" id="SSF54211">
    <property type="entry name" value="Ribosomal protein S5 domain 2-like"/>
    <property type="match status" value="1"/>
</dbReference>
<comment type="caution">
    <text evidence="8">The sequence shown here is derived from an EMBL/GenBank/DDBJ whole genome shotgun (WGS) entry which is preliminary data.</text>
</comment>
<feature type="region of interest" description="Disordered" evidence="7">
    <location>
        <begin position="157"/>
        <end position="179"/>
    </location>
</feature>
<dbReference type="PANTHER" id="PTHR21569:SF1">
    <property type="entry name" value="SMALL RIBOSOMAL SUBUNIT PROTEIN US9M"/>
    <property type="match status" value="1"/>
</dbReference>
<dbReference type="InterPro" id="IPR000754">
    <property type="entry name" value="Ribosomal_uS9"/>
</dbReference>
<dbReference type="InterPro" id="IPR023035">
    <property type="entry name" value="Ribosomal_uS9_bac/plastid"/>
</dbReference>
<dbReference type="GO" id="GO:0003735">
    <property type="term" value="F:structural constituent of ribosome"/>
    <property type="evidence" value="ECO:0007669"/>
    <property type="project" value="InterPro"/>
</dbReference>
<feature type="compositionally biased region" description="Basic and acidic residues" evidence="7">
    <location>
        <begin position="1"/>
        <end position="22"/>
    </location>
</feature>
<evidence type="ECO:0000313" key="8">
    <source>
        <dbReference type="EMBL" id="PIP60209.1"/>
    </source>
</evidence>
<name>A0A2H0BRQ3_9BACT</name>
<feature type="compositionally biased region" description="Basic residues" evidence="7">
    <location>
        <begin position="165"/>
        <end position="179"/>
    </location>
</feature>
<dbReference type="PROSITE" id="PS00360">
    <property type="entry name" value="RIBOSOMAL_S9"/>
    <property type="match status" value="1"/>
</dbReference>
<evidence type="ECO:0000256" key="1">
    <source>
        <dbReference type="ARBA" id="ARBA00005251"/>
    </source>
</evidence>
<evidence type="ECO:0000256" key="7">
    <source>
        <dbReference type="SAM" id="MobiDB-lite"/>
    </source>
</evidence>
<dbReference type="FunFam" id="3.30.230.10:FF:000001">
    <property type="entry name" value="30S ribosomal protein S9"/>
    <property type="match status" value="1"/>
</dbReference>
<feature type="region of interest" description="Disordered" evidence="7">
    <location>
        <begin position="1"/>
        <end position="40"/>
    </location>
</feature>
<dbReference type="GO" id="GO:0003723">
    <property type="term" value="F:RNA binding"/>
    <property type="evidence" value="ECO:0007669"/>
    <property type="project" value="TreeGrafter"/>
</dbReference>
<dbReference type="GO" id="GO:0005737">
    <property type="term" value="C:cytoplasm"/>
    <property type="evidence" value="ECO:0007669"/>
    <property type="project" value="UniProtKB-ARBA"/>
</dbReference>
<dbReference type="AlphaFoldDB" id="A0A2H0BRQ3"/>
<dbReference type="Gene3D" id="3.30.230.10">
    <property type="match status" value="1"/>
</dbReference>
<proteinExistence type="inferred from homology"/>
<evidence type="ECO:0000256" key="2">
    <source>
        <dbReference type="ARBA" id="ARBA00022980"/>
    </source>
</evidence>
<dbReference type="HAMAP" id="MF_00532_B">
    <property type="entry name" value="Ribosomal_uS9_B"/>
    <property type="match status" value="1"/>
</dbReference>
<gene>
    <name evidence="5" type="primary">rpsI</name>
    <name evidence="8" type="ORF">COX00_04510</name>
</gene>
<dbReference type="Proteomes" id="UP000231581">
    <property type="component" value="Unassembled WGS sequence"/>
</dbReference>
<protein>
    <recommendedName>
        <fullName evidence="4 5">Small ribosomal subunit protein uS9</fullName>
    </recommendedName>
</protein>
<dbReference type="PANTHER" id="PTHR21569">
    <property type="entry name" value="RIBOSOMAL PROTEIN S9"/>
    <property type="match status" value="1"/>
</dbReference>
<evidence type="ECO:0000256" key="6">
    <source>
        <dbReference type="RuleBase" id="RU003815"/>
    </source>
</evidence>
<dbReference type="GO" id="GO:0015935">
    <property type="term" value="C:small ribosomal subunit"/>
    <property type="evidence" value="ECO:0007669"/>
    <property type="project" value="UniProtKB-ARBA"/>
</dbReference>
<comment type="similarity">
    <text evidence="1 5 6">Belongs to the universal ribosomal protein uS9 family.</text>
</comment>
<dbReference type="EMBL" id="PCSZ01000077">
    <property type="protein sequence ID" value="PIP60209.1"/>
    <property type="molecule type" value="Genomic_DNA"/>
</dbReference>
<evidence type="ECO:0000313" key="9">
    <source>
        <dbReference type="Proteomes" id="UP000231581"/>
    </source>
</evidence>
<dbReference type="NCBIfam" id="NF001099">
    <property type="entry name" value="PRK00132.1"/>
    <property type="match status" value="1"/>
</dbReference>
<dbReference type="InterPro" id="IPR020568">
    <property type="entry name" value="Ribosomal_Su5_D2-typ_SF"/>
</dbReference>
<sequence>MATETKKKTTAKKDPEEKEKKPVVKKKATATRAKKKEETPVVEAEKVSSGSSYIYGLGRRKSSVARVRVIKNGKGLITISGRPMEEYFTTYELRNIVVDALKQTGLEGTVDVSALVEGGGLRGQAESVRLGISRALCELNPTFRKILRKVGYLTRDPREKERKKPGLRKARRAPQWSKR</sequence>
<reference evidence="8 9" key="1">
    <citation type="submission" date="2017-09" db="EMBL/GenBank/DDBJ databases">
        <title>Depth-based differentiation of microbial function through sediment-hosted aquifers and enrichment of novel symbionts in the deep terrestrial subsurface.</title>
        <authorList>
            <person name="Probst A.J."/>
            <person name="Ladd B."/>
            <person name="Jarett J.K."/>
            <person name="Geller-Mcgrath D.E."/>
            <person name="Sieber C.M."/>
            <person name="Emerson J.B."/>
            <person name="Anantharaman K."/>
            <person name="Thomas B.C."/>
            <person name="Malmstrom R."/>
            <person name="Stieglmeier M."/>
            <person name="Klingl A."/>
            <person name="Woyke T."/>
            <person name="Ryan C.M."/>
            <person name="Banfield J.F."/>
        </authorList>
    </citation>
    <scope>NUCLEOTIDE SEQUENCE [LARGE SCALE GENOMIC DNA]</scope>
    <source>
        <strain evidence="8">CG22_combo_CG10-13_8_21_14_all_47_17</strain>
    </source>
</reference>
<accession>A0A2H0BRQ3</accession>
<dbReference type="GO" id="GO:0006412">
    <property type="term" value="P:translation"/>
    <property type="evidence" value="ECO:0007669"/>
    <property type="project" value="UniProtKB-UniRule"/>
</dbReference>
<evidence type="ECO:0000256" key="3">
    <source>
        <dbReference type="ARBA" id="ARBA00023274"/>
    </source>
</evidence>
<evidence type="ECO:0000256" key="4">
    <source>
        <dbReference type="ARBA" id="ARBA00035259"/>
    </source>
</evidence>
<feature type="compositionally biased region" description="Basic residues" evidence="7">
    <location>
        <begin position="23"/>
        <end position="34"/>
    </location>
</feature>
<organism evidence="8 9">
    <name type="scientific">Candidatus Uhrbacteria bacterium CG22_combo_CG10-13_8_21_14_all_47_17</name>
    <dbReference type="NCBI Taxonomy" id="1975041"/>
    <lineage>
        <taxon>Bacteria</taxon>
        <taxon>Candidatus Uhriibacteriota</taxon>
    </lineage>
</organism>
<keyword evidence="3 5" id="KW-0687">Ribonucleoprotein</keyword>
<dbReference type="InterPro" id="IPR020574">
    <property type="entry name" value="Ribosomal_uS9_CS"/>
</dbReference>
<evidence type="ECO:0000256" key="5">
    <source>
        <dbReference type="HAMAP-Rule" id="MF_00532"/>
    </source>
</evidence>